<dbReference type="EMBL" id="LCZJ02000018">
    <property type="protein sequence ID" value="KTD87271.1"/>
    <property type="molecule type" value="Genomic_DNA"/>
</dbReference>
<dbReference type="Pfam" id="PF00015">
    <property type="entry name" value="MCPsignal"/>
    <property type="match status" value="1"/>
</dbReference>
<dbReference type="AlphaFoldDB" id="A0A0W1B112"/>
<protein>
    <recommendedName>
        <fullName evidence="12">Chemotaxis protein</fullName>
    </recommendedName>
</protein>
<evidence type="ECO:0008006" key="12">
    <source>
        <dbReference type="Google" id="ProtNLM"/>
    </source>
</evidence>
<feature type="domain" description="HAMP" evidence="9">
    <location>
        <begin position="345"/>
        <end position="397"/>
    </location>
</feature>
<evidence type="ECO:0000259" key="8">
    <source>
        <dbReference type="PROSITE" id="PS50111"/>
    </source>
</evidence>
<reference evidence="10 11" key="1">
    <citation type="journal article" date="2015" name="Int. Biodeterior. Biodegradation">
        <title>Physiological and genetic screening methods for the isolation of methyl tert-butyl ether-degrading bacteria for bioremediation purposes.</title>
        <authorList>
            <person name="Guisado I.M."/>
            <person name="Purswani J."/>
            <person name="Gonzalez Lopez J."/>
            <person name="Pozo C."/>
        </authorList>
    </citation>
    <scope>NUCLEOTIDE SEQUENCE [LARGE SCALE GENOMIC DNA]</scope>
    <source>
        <strain evidence="10 11">SH7</strain>
    </source>
</reference>
<keyword evidence="3 7" id="KW-0472">Membrane</keyword>
<dbReference type="Gene3D" id="1.10.287.950">
    <property type="entry name" value="Methyl-accepting chemotaxis protein"/>
    <property type="match status" value="1"/>
</dbReference>
<dbReference type="SMART" id="SM00304">
    <property type="entry name" value="HAMP"/>
    <property type="match status" value="1"/>
</dbReference>
<evidence type="ECO:0000256" key="7">
    <source>
        <dbReference type="SAM" id="Phobius"/>
    </source>
</evidence>
<organism evidence="10 11">
    <name type="scientific">Paenibacillus etheri</name>
    <dbReference type="NCBI Taxonomy" id="1306852"/>
    <lineage>
        <taxon>Bacteria</taxon>
        <taxon>Bacillati</taxon>
        <taxon>Bacillota</taxon>
        <taxon>Bacilli</taxon>
        <taxon>Bacillales</taxon>
        <taxon>Paenibacillaceae</taxon>
        <taxon>Paenibacillus</taxon>
    </lineage>
</organism>
<evidence type="ECO:0000313" key="10">
    <source>
        <dbReference type="EMBL" id="KTD87271.1"/>
    </source>
</evidence>
<keyword evidence="2" id="KW-1003">Cell membrane</keyword>
<dbReference type="InterPro" id="IPR004089">
    <property type="entry name" value="MCPsignal_dom"/>
</dbReference>
<dbReference type="PROSITE" id="PS50885">
    <property type="entry name" value="HAMP"/>
    <property type="match status" value="1"/>
</dbReference>
<accession>A0A0W1B112</accession>
<dbReference type="SMART" id="SM00283">
    <property type="entry name" value="MA"/>
    <property type="match status" value="1"/>
</dbReference>
<dbReference type="Gene3D" id="6.10.340.10">
    <property type="match status" value="1"/>
</dbReference>
<dbReference type="Gene3D" id="3.30.450.20">
    <property type="entry name" value="PAS domain"/>
    <property type="match status" value="2"/>
</dbReference>
<comment type="caution">
    <text evidence="10">The sequence shown here is derived from an EMBL/GenBank/DDBJ whole genome shotgun (WGS) entry which is preliminary data.</text>
</comment>
<dbReference type="PROSITE" id="PS50111">
    <property type="entry name" value="CHEMOTAXIS_TRANSDUC_2"/>
    <property type="match status" value="1"/>
</dbReference>
<evidence type="ECO:0000256" key="3">
    <source>
        <dbReference type="ARBA" id="ARBA00023136"/>
    </source>
</evidence>
<proteinExistence type="inferred from homology"/>
<feature type="transmembrane region" description="Helical" evidence="7">
    <location>
        <begin position="13"/>
        <end position="34"/>
    </location>
</feature>
<evidence type="ECO:0000256" key="1">
    <source>
        <dbReference type="ARBA" id="ARBA00004236"/>
    </source>
</evidence>
<dbReference type="GO" id="GO:0005886">
    <property type="term" value="C:plasma membrane"/>
    <property type="evidence" value="ECO:0007669"/>
    <property type="project" value="UniProtKB-SubCell"/>
</dbReference>
<keyword evidence="7" id="KW-1133">Transmembrane helix</keyword>
<dbReference type="Pfam" id="PF22673">
    <property type="entry name" value="MCP-like_PDC_1"/>
    <property type="match status" value="1"/>
</dbReference>
<dbReference type="InterPro" id="IPR003660">
    <property type="entry name" value="HAMP_dom"/>
</dbReference>
<dbReference type="PANTHER" id="PTHR32089">
    <property type="entry name" value="METHYL-ACCEPTING CHEMOTAXIS PROTEIN MCPB"/>
    <property type="match status" value="1"/>
</dbReference>
<comment type="subcellular location">
    <subcellularLocation>
        <location evidence="1">Cell membrane</location>
    </subcellularLocation>
</comment>
<dbReference type="OrthoDB" id="9760371at2"/>
<evidence type="ECO:0000256" key="5">
    <source>
        <dbReference type="ARBA" id="ARBA00029447"/>
    </source>
</evidence>
<name>A0A0W1B112_9BACL</name>
<evidence type="ECO:0000259" key="9">
    <source>
        <dbReference type="PROSITE" id="PS50885"/>
    </source>
</evidence>
<evidence type="ECO:0000313" key="11">
    <source>
        <dbReference type="Proteomes" id="UP000054709"/>
    </source>
</evidence>
<dbReference type="CDD" id="cd06225">
    <property type="entry name" value="HAMP"/>
    <property type="match status" value="1"/>
</dbReference>
<sequence length="702" mass="76468">MALYRRLSLTVKFVLAVSLIITIIFFFSLVANLLNLRSVSISNGELQAEVSGRSYAETIQNRLIDIQSTGKALTEVLIEAREHQSLDREDVITTMKTMLENRPEIFAMSILWEPNAFDQNDQANINKMPYDDGTGRFIPYAFRNQGAITVEPLKNYDVEGAGDYYLLPKKEKKPIYIEPYSYETTGGAIEMISVMLPILDKTGDFLGAVGFDVSLTQLQEEAVNYKPLGGYVSLITGNGKYAANPNDPQSILKDFGDTDEKAALWKQVKNGETVQGYTHNSKGEEVLRIFIPISMPKSDQVWYTQTAIPKATIMADYEKAKTESFIIMLVGMSILGIVIAFLLWFMVIRPLRVLSEKLQLMAQGDLTQTLQVQNDDEFGKMSSHFNQMTHKLREMFGLVADLSMSVGATSEELTANAEQTGKAAEQIAVSIGRVAEGAQLQNGYAGESSLAMSDLSVGVQRIADSSSAVSASADEVTDQTKRGSAQLQMAVTQMTELKQSVDETSLAIERLGERSIQISGIIGLISNISKQTNLLALNAAIEASRVGEHGRGFAVVASEIRMLADQTKQAAEQVTELVEHVVQDTNQASQAMAVGNEQVSIGVQSVSDSDLLFTSILAEMTQVTDQIQEVSAAAQQMTAGTEQISASVKVLAELASEASADSQSVAAASEEQLASMEEISASTESLSSMVQDLLDKLSYFKI</sequence>
<dbReference type="RefSeq" id="WP_060622797.1">
    <property type="nucleotide sequence ID" value="NZ_LCZJ02000018.1"/>
</dbReference>
<dbReference type="Proteomes" id="UP000054709">
    <property type="component" value="Unassembled WGS sequence"/>
</dbReference>
<dbReference type="PANTHER" id="PTHR32089:SF112">
    <property type="entry name" value="LYSOZYME-LIKE PROTEIN-RELATED"/>
    <property type="match status" value="1"/>
</dbReference>
<feature type="domain" description="Methyl-accepting transducer" evidence="8">
    <location>
        <begin position="416"/>
        <end position="652"/>
    </location>
</feature>
<dbReference type="CDD" id="cd12913">
    <property type="entry name" value="PDC1_MCP_like"/>
    <property type="match status" value="1"/>
</dbReference>
<evidence type="ECO:0000256" key="6">
    <source>
        <dbReference type="PROSITE-ProRule" id="PRU00284"/>
    </source>
</evidence>
<dbReference type="Pfam" id="PF00672">
    <property type="entry name" value="HAMP"/>
    <property type="match status" value="1"/>
</dbReference>
<evidence type="ECO:0000256" key="2">
    <source>
        <dbReference type="ARBA" id="ARBA00022475"/>
    </source>
</evidence>
<keyword evidence="4 6" id="KW-0807">Transducer</keyword>
<dbReference type="GO" id="GO:0007165">
    <property type="term" value="P:signal transduction"/>
    <property type="evidence" value="ECO:0007669"/>
    <property type="project" value="UniProtKB-KW"/>
</dbReference>
<dbReference type="CDD" id="cd11386">
    <property type="entry name" value="MCP_signal"/>
    <property type="match status" value="1"/>
</dbReference>
<evidence type="ECO:0000256" key="4">
    <source>
        <dbReference type="ARBA" id="ARBA00023224"/>
    </source>
</evidence>
<feature type="transmembrane region" description="Helical" evidence="7">
    <location>
        <begin position="325"/>
        <end position="347"/>
    </location>
</feature>
<gene>
    <name evidence="10" type="ORF">UQ64_10600</name>
</gene>
<keyword evidence="11" id="KW-1185">Reference proteome</keyword>
<comment type="similarity">
    <text evidence="5">Belongs to the methyl-accepting chemotaxis (MCP) protein family.</text>
</comment>
<keyword evidence="7" id="KW-0812">Transmembrane</keyword>
<dbReference type="SUPFAM" id="SSF58104">
    <property type="entry name" value="Methyl-accepting chemotaxis protein (MCP) signaling domain"/>
    <property type="match status" value="1"/>
</dbReference>